<keyword evidence="6 8" id="KW-0472">Membrane</keyword>
<keyword evidence="4 8" id="KW-1133">Transmembrane helix</keyword>
<feature type="transmembrane region" description="Helical" evidence="8">
    <location>
        <begin position="103"/>
        <end position="127"/>
    </location>
</feature>
<dbReference type="EMBL" id="AMRI01000001">
    <property type="protein sequence ID" value="EKE78007.1"/>
    <property type="molecule type" value="Genomic_DNA"/>
</dbReference>
<dbReference type="Pfam" id="PF02659">
    <property type="entry name" value="Mntp"/>
    <property type="match status" value="1"/>
</dbReference>
<evidence type="ECO:0000256" key="9">
    <source>
        <dbReference type="SAM" id="SignalP"/>
    </source>
</evidence>
<feature type="signal peptide" evidence="9">
    <location>
        <begin position="1"/>
        <end position="19"/>
    </location>
</feature>
<evidence type="ECO:0000256" key="1">
    <source>
        <dbReference type="ARBA" id="ARBA00022448"/>
    </source>
</evidence>
<dbReference type="AlphaFoldDB" id="K2JU28"/>
<gene>
    <name evidence="8" type="primary">mntP</name>
    <name evidence="10" type="ORF">B3C1_01065</name>
</gene>
<evidence type="ECO:0000256" key="2">
    <source>
        <dbReference type="ARBA" id="ARBA00022475"/>
    </source>
</evidence>
<proteinExistence type="inferred from homology"/>
<feature type="chain" id="PRO_5003859466" description="Putative manganese efflux pump MntP" evidence="9">
    <location>
        <begin position="20"/>
        <end position="190"/>
    </location>
</feature>
<evidence type="ECO:0000256" key="5">
    <source>
        <dbReference type="ARBA" id="ARBA00023065"/>
    </source>
</evidence>
<evidence type="ECO:0000313" key="11">
    <source>
        <dbReference type="Proteomes" id="UP000006755"/>
    </source>
</evidence>
<evidence type="ECO:0000313" key="10">
    <source>
        <dbReference type="EMBL" id="EKE78007.1"/>
    </source>
</evidence>
<dbReference type="eggNOG" id="COG1971">
    <property type="taxonomic scope" value="Bacteria"/>
</dbReference>
<sequence length="190" mass="20049">MSFVSLILIAFAMSTDAFAVAVARGASLKNPRFSHAIRTGALFGFVEGLTPMLGWLIGIGAAGFIAQWDHWVAFGLLLVLGLKMIHEGLQKPEADEDAEPKGQAFWMMLLTAVATSIDAMAMGLGFAFVDVNILEAALMIGCATLVMVTLGIMLGQRLGALIGKRAELLGGLVLIVVGSLILREHLLGLA</sequence>
<comment type="caution">
    <text evidence="8">Lacks conserved residue(s) required for the propagation of feature annotation.</text>
</comment>
<dbReference type="PANTHER" id="PTHR35529">
    <property type="entry name" value="MANGANESE EFFLUX PUMP MNTP-RELATED"/>
    <property type="match status" value="1"/>
</dbReference>
<name>K2JU28_9GAMM</name>
<accession>K2JU28</accession>
<keyword evidence="3 8" id="KW-0812">Transmembrane</keyword>
<reference evidence="10 11" key="1">
    <citation type="journal article" date="2012" name="J. Bacteriol.">
        <title>Genome Sequence of Gallaecimonas xiamenensis Type Strain 3-C-1.</title>
        <authorList>
            <person name="Lai Q."/>
            <person name="Wang L."/>
            <person name="Wang W."/>
            <person name="Shao Z."/>
        </authorList>
    </citation>
    <scope>NUCLEOTIDE SEQUENCE [LARGE SCALE GENOMIC DNA]</scope>
    <source>
        <strain evidence="10 11">3-C-1</strain>
    </source>
</reference>
<evidence type="ECO:0000256" key="8">
    <source>
        <dbReference type="HAMAP-Rule" id="MF_01521"/>
    </source>
</evidence>
<dbReference type="GO" id="GO:0005384">
    <property type="term" value="F:manganese ion transmembrane transporter activity"/>
    <property type="evidence" value="ECO:0007669"/>
    <property type="project" value="UniProtKB-UniRule"/>
</dbReference>
<feature type="transmembrane region" description="Helical" evidence="8">
    <location>
        <begin position="52"/>
        <end position="82"/>
    </location>
</feature>
<organism evidence="10 11">
    <name type="scientific">Gallaecimonas xiamenensis 3-C-1</name>
    <dbReference type="NCBI Taxonomy" id="745411"/>
    <lineage>
        <taxon>Bacteria</taxon>
        <taxon>Pseudomonadati</taxon>
        <taxon>Pseudomonadota</taxon>
        <taxon>Gammaproteobacteria</taxon>
        <taxon>Enterobacterales</taxon>
        <taxon>Gallaecimonadaceae</taxon>
        <taxon>Gallaecimonas</taxon>
    </lineage>
</organism>
<dbReference type="PATRIC" id="fig|745411.4.peg.206"/>
<feature type="transmembrane region" description="Helical" evidence="8">
    <location>
        <begin position="133"/>
        <end position="154"/>
    </location>
</feature>
<comment type="similarity">
    <text evidence="8">Belongs to the MntP (TC 9.B.29) family.</text>
</comment>
<evidence type="ECO:0000256" key="6">
    <source>
        <dbReference type="ARBA" id="ARBA00023136"/>
    </source>
</evidence>
<keyword evidence="11" id="KW-1185">Reference proteome</keyword>
<dbReference type="RefSeq" id="WP_008482325.1">
    <property type="nucleotide sequence ID" value="NZ_AMRI01000001.1"/>
</dbReference>
<evidence type="ECO:0000256" key="3">
    <source>
        <dbReference type="ARBA" id="ARBA00022692"/>
    </source>
</evidence>
<feature type="transmembrane region" description="Helical" evidence="8">
    <location>
        <begin position="166"/>
        <end position="182"/>
    </location>
</feature>
<dbReference type="OrthoDB" id="9811590at2"/>
<protein>
    <recommendedName>
        <fullName evidence="8">Putative manganese efflux pump MntP</fullName>
    </recommendedName>
</protein>
<keyword evidence="1 8" id="KW-0813">Transport</keyword>
<comment type="subcellular location">
    <subcellularLocation>
        <location evidence="8">Cell membrane</location>
        <topology evidence="8">Multi-pass membrane protein</topology>
    </subcellularLocation>
</comment>
<comment type="caution">
    <text evidence="10">The sequence shown here is derived from an EMBL/GenBank/DDBJ whole genome shotgun (WGS) entry which is preliminary data.</text>
</comment>
<keyword evidence="2 8" id="KW-1003">Cell membrane</keyword>
<evidence type="ECO:0000256" key="7">
    <source>
        <dbReference type="ARBA" id="ARBA00023211"/>
    </source>
</evidence>
<dbReference type="Proteomes" id="UP000006755">
    <property type="component" value="Unassembled WGS sequence"/>
</dbReference>
<dbReference type="InterPro" id="IPR003810">
    <property type="entry name" value="Mntp/YtaF"/>
</dbReference>
<dbReference type="GO" id="GO:0005886">
    <property type="term" value="C:plasma membrane"/>
    <property type="evidence" value="ECO:0007669"/>
    <property type="project" value="UniProtKB-SubCell"/>
</dbReference>
<dbReference type="STRING" id="745411.B3C1_01065"/>
<keyword evidence="7 8" id="KW-0464">Manganese</keyword>
<evidence type="ECO:0000256" key="4">
    <source>
        <dbReference type="ARBA" id="ARBA00022989"/>
    </source>
</evidence>
<dbReference type="HAMAP" id="MF_01521">
    <property type="entry name" value="MntP_pump"/>
    <property type="match status" value="1"/>
</dbReference>
<dbReference type="PANTHER" id="PTHR35529:SF1">
    <property type="entry name" value="MANGANESE EFFLUX PUMP MNTP-RELATED"/>
    <property type="match status" value="1"/>
</dbReference>
<keyword evidence="5 8" id="KW-0406">Ion transport</keyword>
<comment type="function">
    <text evidence="8">Probably functions as a manganese efflux pump.</text>
</comment>
<dbReference type="InterPro" id="IPR022929">
    <property type="entry name" value="Put_MntP"/>
</dbReference>
<keyword evidence="9" id="KW-0732">Signal</keyword>